<dbReference type="Proteomes" id="UP000790787">
    <property type="component" value="Chromosome 17"/>
</dbReference>
<protein>
    <submittedName>
        <fullName evidence="2">Uncharacterized protein LOC142171842</fullName>
    </submittedName>
</protein>
<gene>
    <name evidence="2" type="primary">LOC142171842</name>
</gene>
<organism evidence="1 2">
    <name type="scientific">Nicotiana tabacum</name>
    <name type="common">Common tobacco</name>
    <dbReference type="NCBI Taxonomy" id="4097"/>
    <lineage>
        <taxon>Eukaryota</taxon>
        <taxon>Viridiplantae</taxon>
        <taxon>Streptophyta</taxon>
        <taxon>Embryophyta</taxon>
        <taxon>Tracheophyta</taxon>
        <taxon>Spermatophyta</taxon>
        <taxon>Magnoliopsida</taxon>
        <taxon>eudicotyledons</taxon>
        <taxon>Gunneridae</taxon>
        <taxon>Pentapetalae</taxon>
        <taxon>asterids</taxon>
        <taxon>lamiids</taxon>
        <taxon>Solanales</taxon>
        <taxon>Solanaceae</taxon>
        <taxon>Nicotianoideae</taxon>
        <taxon>Nicotianeae</taxon>
        <taxon>Nicotiana</taxon>
    </lineage>
</organism>
<dbReference type="RefSeq" id="XP_075091648.1">
    <property type="nucleotide sequence ID" value="XM_075235547.1"/>
</dbReference>
<proteinExistence type="predicted"/>
<evidence type="ECO:0000313" key="2">
    <source>
        <dbReference type="RefSeq" id="XP_075091648.1"/>
    </source>
</evidence>
<name>A0AC58T331_TOBAC</name>
<reference evidence="2" key="2">
    <citation type="submission" date="2025-08" db="UniProtKB">
        <authorList>
            <consortium name="RefSeq"/>
        </authorList>
    </citation>
    <scope>IDENTIFICATION</scope>
    <source>
        <tissue evidence="2">Leaf</tissue>
    </source>
</reference>
<reference evidence="1" key="1">
    <citation type="journal article" date="2014" name="Nat. Commun.">
        <title>The tobacco genome sequence and its comparison with those of tomato and potato.</title>
        <authorList>
            <person name="Sierro N."/>
            <person name="Battey J.N."/>
            <person name="Ouadi S."/>
            <person name="Bakaher N."/>
            <person name="Bovet L."/>
            <person name="Willig A."/>
            <person name="Goepfert S."/>
            <person name="Peitsch M.C."/>
            <person name="Ivanov N.V."/>
        </authorList>
    </citation>
    <scope>NUCLEOTIDE SEQUENCE [LARGE SCALE GENOMIC DNA]</scope>
</reference>
<sequence length="147" mass="16510">MIFGGVEVNVVTFSAAKKMKISVTHGKRIREASEDDEITFIEEDVDGLILPHNDALVISLNVVDFKIKRVLVDPSSSVNVIQLRVLDQAKLTRNIVHATKLVAGFNITSVSTRRAIVLPTYAEWVTKFTFFEVMDRDMGYNMILGRL</sequence>
<accession>A0AC58T331</accession>
<keyword evidence="1" id="KW-1185">Reference proteome</keyword>
<evidence type="ECO:0000313" key="1">
    <source>
        <dbReference type="Proteomes" id="UP000790787"/>
    </source>
</evidence>